<dbReference type="PRINTS" id="PR00369">
    <property type="entry name" value="FLAVODOXIN"/>
</dbReference>
<dbReference type="Pfam" id="PF00258">
    <property type="entry name" value="Flavodoxin_1"/>
    <property type="match status" value="1"/>
</dbReference>
<dbReference type="Pfam" id="PF00667">
    <property type="entry name" value="FAD_binding_1"/>
    <property type="match status" value="1"/>
</dbReference>
<dbReference type="PRINTS" id="PR00371">
    <property type="entry name" value="FPNCR"/>
</dbReference>
<feature type="binding site" evidence="13">
    <location>
        <begin position="59"/>
        <end position="62"/>
    </location>
    <ligand>
        <name>FMN</name>
        <dbReference type="ChEBI" id="CHEBI:58210"/>
    </ligand>
</feature>
<proteinExistence type="inferred from homology"/>
<dbReference type="InterPro" id="IPR017938">
    <property type="entry name" value="Riboflavin_synthase-like_b-brl"/>
</dbReference>
<dbReference type="InterPro" id="IPR001094">
    <property type="entry name" value="Flavdoxin-like"/>
</dbReference>
<comment type="caution">
    <text evidence="13">Lacks conserved residue(s) required for the propagation of feature annotation.</text>
</comment>
<feature type="domain" description="Flavodoxin-like" evidence="14">
    <location>
        <begin position="6"/>
        <end position="150"/>
    </location>
</feature>
<dbReference type="InterPro" id="IPR029039">
    <property type="entry name" value="Flavoprotein-like_sf"/>
</dbReference>
<dbReference type="EMBL" id="JAWJWE010000041">
    <property type="protein sequence ID" value="KAK6618836.1"/>
    <property type="molecule type" value="Genomic_DNA"/>
</dbReference>
<reference evidence="16 17" key="1">
    <citation type="submission" date="2023-10" db="EMBL/GenBank/DDBJ databases">
        <title>Genomes of two closely related lineages of the louse Polyplax serrata with different host specificities.</title>
        <authorList>
            <person name="Martinu J."/>
            <person name="Tarabai H."/>
            <person name="Stefka J."/>
            <person name="Hypsa V."/>
        </authorList>
    </citation>
    <scope>NUCLEOTIDE SEQUENCE [LARGE SCALE GENOMIC DNA]</scope>
    <source>
        <strain evidence="16">HR10_N</strain>
    </source>
</reference>
<dbReference type="InterPro" id="IPR001433">
    <property type="entry name" value="OxRdtase_FAD/NAD-bd"/>
</dbReference>
<dbReference type="EC" id="1.18.1.-" evidence="13"/>
<dbReference type="InterPro" id="IPR023173">
    <property type="entry name" value="NADPH_Cyt_P450_Rdtase_alpha"/>
</dbReference>
<dbReference type="GO" id="GO:0016226">
    <property type="term" value="P:iron-sulfur cluster assembly"/>
    <property type="evidence" value="ECO:0007669"/>
    <property type="project" value="UniProtKB-UniRule"/>
</dbReference>
<comment type="cofactor">
    <cofactor evidence="1 13">
        <name>FMN</name>
        <dbReference type="ChEBI" id="CHEBI:58210"/>
    </cofactor>
</comment>
<dbReference type="GO" id="GO:0010181">
    <property type="term" value="F:FMN binding"/>
    <property type="evidence" value="ECO:0007669"/>
    <property type="project" value="UniProtKB-UniRule"/>
</dbReference>
<comment type="similarity">
    <text evidence="13">In the N-terminal section; belongs to the flavodoxin family.</text>
</comment>
<dbReference type="SUPFAM" id="SSF52343">
    <property type="entry name" value="Ferredoxin reductase-like, C-terminal NADP-linked domain"/>
    <property type="match status" value="1"/>
</dbReference>
<dbReference type="InterPro" id="IPR039261">
    <property type="entry name" value="FNR_nucleotide-bd"/>
</dbReference>
<dbReference type="InterPro" id="IPR028879">
    <property type="entry name" value="NDOR1"/>
</dbReference>
<dbReference type="GO" id="GO:0050661">
    <property type="term" value="F:NADP binding"/>
    <property type="evidence" value="ECO:0007669"/>
    <property type="project" value="UniProtKB-UniRule"/>
</dbReference>
<dbReference type="InterPro" id="IPR017927">
    <property type="entry name" value="FAD-bd_FR_type"/>
</dbReference>
<keyword evidence="9 13" id="KW-0560">Oxidoreductase</keyword>
<feature type="binding site" evidence="13">
    <location>
        <begin position="523"/>
        <end position="527"/>
    </location>
    <ligand>
        <name>NADP(+)</name>
        <dbReference type="ChEBI" id="CHEBI:58349"/>
    </ligand>
</feature>
<feature type="binding site" evidence="13">
    <location>
        <begin position="419"/>
        <end position="422"/>
    </location>
    <ligand>
        <name>FAD</name>
        <dbReference type="ChEBI" id="CHEBI:57692"/>
    </ligand>
</feature>
<evidence type="ECO:0000256" key="8">
    <source>
        <dbReference type="ARBA" id="ARBA00022857"/>
    </source>
</evidence>
<dbReference type="PANTHER" id="PTHR19384:SF10">
    <property type="entry name" value="NADPH-DEPENDENT DIFLAVIN OXIDOREDUCTASE 1"/>
    <property type="match status" value="1"/>
</dbReference>
<dbReference type="InterPro" id="IPR001709">
    <property type="entry name" value="Flavoprot_Pyr_Nucl_cyt_Rdtase"/>
</dbReference>
<comment type="function">
    <text evidence="11">NADPH-dependent reductase which is a central component of the cytosolic iron-sulfur (Fe-S) protein assembly (CIA) machinery. Transfers electrons from NADPH via its FAD and FMN prosthetic groups to the [2Fe-2S] cluster of CIAPIN1, another key component of the CIA machinery. In turn, this reduced cluster provides electrons for assembly of cytosolic iron-sulfur cluster proteins. It can also reduce the [2Fe-2S] cluster of CISD1 and activate this protein implicated in Fe/S cluster repair. In vitro can fully activate methionine synthase/MTR in the presence of soluble cytochrome b5/CYB5A.</text>
</comment>
<dbReference type="GO" id="GO:0005829">
    <property type="term" value="C:cytosol"/>
    <property type="evidence" value="ECO:0007669"/>
    <property type="project" value="UniProtKB-ARBA"/>
</dbReference>
<keyword evidence="4 13" id="KW-0963">Cytoplasm</keyword>
<evidence type="ECO:0000259" key="15">
    <source>
        <dbReference type="PROSITE" id="PS51384"/>
    </source>
</evidence>
<feature type="binding site" evidence="13">
    <location>
        <position position="132"/>
    </location>
    <ligand>
        <name>FMN</name>
        <dbReference type="ChEBI" id="CHEBI:58210"/>
    </ligand>
</feature>
<dbReference type="Proteomes" id="UP001372834">
    <property type="component" value="Unassembled WGS sequence"/>
</dbReference>
<sequence>MDGKKILILYGSQTGTAQDVAERIWREAKRVNFPASVKSMDDYPVEDLIKESLVVFVCATTGQGEEPDNMKKFWRFLLRKCLPSNSLHNMSHAVLGLGDSSYVKFNFVAKRLARRLSNLGGTPLLDTGLADDQHDLGIDAVVDPWLKKFWMTVGTLHNLPIDKLESECMPSTRWNVEKIQQKYLPPNNFFNDNNKSDKYTQRNPCMLKLKSNERTTCKNHFQDVRLLKFEKPNDLIYQPGDVLMLTPENSSKKVKKLFEILNENRSADQCLMSTDVVKLTAKDSDMPVPESLKTPIQLIECAKKYWDLNAVPRRYTFNLLSYLTTSELEQEKLKEYSQAEGQEELYNYCNRPKRNILEVLADFPHATKNITLEFLFEILQPIRPRAFSIASSPAFHKNSIDILLAVVQYKTKLVEKRFGLCSNYLADLPENSVVPGWIKKGSFKFPPPETPVIMVGPGTGVAPFRSYINELAAIGKASNKFLMLFFGCRHQNSDFHCREEWDRLRDENLLHMYCAFSRDQPDKVYVQHVIEEQGESVWKLLRTQKAHIFIAGSSKNMPQSVRESFVKVLQTHGQMNEQEAEKFIVSMEKCGQYQTETWA</sequence>
<gene>
    <name evidence="16" type="ORF">RUM43_013227</name>
</gene>
<evidence type="ECO:0000256" key="2">
    <source>
        <dbReference type="ARBA" id="ARBA00001974"/>
    </source>
</evidence>
<dbReference type="Gene3D" id="3.40.50.80">
    <property type="entry name" value="Nucleotide-binding domain of ferredoxin-NADP reductase (FNR) module"/>
    <property type="match status" value="1"/>
</dbReference>
<evidence type="ECO:0000256" key="9">
    <source>
        <dbReference type="ARBA" id="ARBA00023002"/>
    </source>
</evidence>
<dbReference type="Gene3D" id="1.20.990.10">
    <property type="entry name" value="NADPH-cytochrome p450 Reductase, Chain A, domain 3"/>
    <property type="match status" value="1"/>
</dbReference>
<comment type="similarity">
    <text evidence="13">Belongs to the NADPH-dependent diflavin oxidoreductase NDOR1 family.</text>
</comment>
<dbReference type="Gene3D" id="3.40.50.360">
    <property type="match status" value="1"/>
</dbReference>
<comment type="subunit">
    <text evidence="12">Interacts with CIAPIN1; as part of the cytosolic iron-sulfur (Fe-S) protein assembly (CIA) machinery. Interacts with DCPS.</text>
</comment>
<evidence type="ECO:0000256" key="5">
    <source>
        <dbReference type="ARBA" id="ARBA00022630"/>
    </source>
</evidence>
<dbReference type="Gene3D" id="2.40.30.10">
    <property type="entry name" value="Translation factors"/>
    <property type="match status" value="1"/>
</dbReference>
<feature type="binding site" evidence="13">
    <location>
        <begin position="97"/>
        <end position="106"/>
    </location>
    <ligand>
        <name>FMN</name>
        <dbReference type="ChEBI" id="CHEBI:58210"/>
    </ligand>
</feature>
<dbReference type="SUPFAM" id="SSF63380">
    <property type="entry name" value="Riboflavin synthase domain-like"/>
    <property type="match status" value="1"/>
</dbReference>
<dbReference type="GO" id="GO:0005634">
    <property type="term" value="C:nucleus"/>
    <property type="evidence" value="ECO:0007669"/>
    <property type="project" value="UniProtKB-ARBA"/>
</dbReference>
<dbReference type="GO" id="GO:0050660">
    <property type="term" value="F:flavin adenine dinucleotide binding"/>
    <property type="evidence" value="ECO:0007669"/>
    <property type="project" value="UniProtKB-UniRule"/>
</dbReference>
<evidence type="ECO:0000256" key="12">
    <source>
        <dbReference type="ARBA" id="ARBA00063044"/>
    </source>
</evidence>
<dbReference type="GO" id="GO:0016651">
    <property type="term" value="F:oxidoreductase activity, acting on NAD(P)H"/>
    <property type="evidence" value="ECO:0007669"/>
    <property type="project" value="UniProtKB-UniRule"/>
</dbReference>
<feature type="binding site" evidence="13">
    <location>
        <begin position="385"/>
        <end position="388"/>
    </location>
    <ligand>
        <name>FAD</name>
        <dbReference type="ChEBI" id="CHEBI:57692"/>
    </ligand>
</feature>
<accession>A0AAN8P373</accession>
<protein>
    <recommendedName>
        <fullName evidence="13">NADPH-dependent diflavin oxidoreductase 1</fullName>
        <ecNumber evidence="13">1.18.1.-</ecNumber>
    </recommendedName>
    <alternativeName>
        <fullName evidence="13">NADPH-dependent FMN and FAD-containing oxidoreductase</fullName>
    </alternativeName>
</protein>
<name>A0AAN8P373_POLSC</name>
<comment type="similarity">
    <text evidence="13">In the C-terminal section; belongs to the flavoprotein pyridine nucleotide cytochrome reductase family.</text>
</comment>
<keyword evidence="5 13" id="KW-0285">Flavoprotein</keyword>
<comment type="caution">
    <text evidence="16">The sequence shown here is derived from an EMBL/GenBank/DDBJ whole genome shotgun (WGS) entry which is preliminary data.</text>
</comment>
<comment type="catalytic activity">
    <reaction evidence="10">
        <text>2 oxidized [2Fe-2S]-[protein] + NADPH = 2 reduced [2Fe-2S]-[protein] + NADP(+) + H(+)</text>
        <dbReference type="Rhea" id="RHEA:67716"/>
        <dbReference type="Rhea" id="RHEA-COMP:17327"/>
        <dbReference type="Rhea" id="RHEA-COMP:17328"/>
        <dbReference type="ChEBI" id="CHEBI:15378"/>
        <dbReference type="ChEBI" id="CHEBI:33737"/>
        <dbReference type="ChEBI" id="CHEBI:33738"/>
        <dbReference type="ChEBI" id="CHEBI:57783"/>
        <dbReference type="ChEBI" id="CHEBI:58349"/>
    </reaction>
    <physiologicalReaction direction="left-to-right" evidence="10">
        <dbReference type="Rhea" id="RHEA:67717"/>
    </physiologicalReaction>
</comment>
<dbReference type="Pfam" id="PF00175">
    <property type="entry name" value="NAD_binding_1"/>
    <property type="match status" value="1"/>
</dbReference>
<dbReference type="PANTHER" id="PTHR19384">
    <property type="entry name" value="NITRIC OXIDE SYNTHASE-RELATED"/>
    <property type="match status" value="1"/>
</dbReference>
<evidence type="ECO:0000313" key="17">
    <source>
        <dbReference type="Proteomes" id="UP001372834"/>
    </source>
</evidence>
<dbReference type="FunFam" id="1.20.990.10:FF:000008">
    <property type="entry name" value="NADPH-dependent diflavin oxidoreductase 1"/>
    <property type="match status" value="1"/>
</dbReference>
<dbReference type="PROSITE" id="PS50902">
    <property type="entry name" value="FLAVODOXIN_LIKE"/>
    <property type="match status" value="1"/>
</dbReference>
<evidence type="ECO:0000313" key="16">
    <source>
        <dbReference type="EMBL" id="KAK6618836.1"/>
    </source>
</evidence>
<keyword evidence="6 13" id="KW-0288">FMN</keyword>
<feature type="binding site" evidence="13">
    <location>
        <begin position="517"/>
        <end position="518"/>
    </location>
    <ligand>
        <name>NADP(+)</name>
        <dbReference type="ChEBI" id="CHEBI:58349"/>
    </ligand>
</feature>
<dbReference type="AlphaFoldDB" id="A0AAN8P373"/>
<evidence type="ECO:0000256" key="4">
    <source>
        <dbReference type="ARBA" id="ARBA00022490"/>
    </source>
</evidence>
<keyword evidence="8 13" id="KW-0521">NADP</keyword>
<evidence type="ECO:0000256" key="1">
    <source>
        <dbReference type="ARBA" id="ARBA00001917"/>
    </source>
</evidence>
<dbReference type="PROSITE" id="PS51384">
    <property type="entry name" value="FAD_FR"/>
    <property type="match status" value="1"/>
</dbReference>
<dbReference type="GO" id="GO:0160246">
    <property type="term" value="F:NADPH-iron-sulfur [2Fe-2S] protein oxidoreductase activity"/>
    <property type="evidence" value="ECO:0007669"/>
    <property type="project" value="InterPro"/>
</dbReference>
<evidence type="ECO:0000256" key="6">
    <source>
        <dbReference type="ARBA" id="ARBA00022643"/>
    </source>
</evidence>
<feature type="binding site" evidence="13">
    <location>
        <position position="598"/>
    </location>
    <ligand>
        <name>FAD</name>
        <dbReference type="ChEBI" id="CHEBI:57692"/>
    </ligand>
</feature>
<evidence type="ECO:0000256" key="3">
    <source>
        <dbReference type="ARBA" id="ARBA00004496"/>
    </source>
</evidence>
<evidence type="ECO:0000256" key="7">
    <source>
        <dbReference type="ARBA" id="ARBA00022827"/>
    </source>
</evidence>
<dbReference type="InterPro" id="IPR008254">
    <property type="entry name" value="Flavodoxin/NO_synth"/>
</dbReference>
<evidence type="ECO:0000256" key="11">
    <source>
        <dbReference type="ARBA" id="ARBA00059862"/>
    </source>
</evidence>
<dbReference type="FunFam" id="3.40.50.360:FF:000015">
    <property type="entry name" value="NADPH-dependent diflavin oxidoreductase 1"/>
    <property type="match status" value="1"/>
</dbReference>
<keyword evidence="7 13" id="KW-0274">FAD</keyword>
<comment type="cofactor">
    <cofactor evidence="2 13">
        <name>FAD</name>
        <dbReference type="ChEBI" id="CHEBI:57692"/>
    </cofactor>
</comment>
<organism evidence="16 17">
    <name type="scientific">Polyplax serrata</name>
    <name type="common">Common mouse louse</name>
    <dbReference type="NCBI Taxonomy" id="468196"/>
    <lineage>
        <taxon>Eukaryota</taxon>
        <taxon>Metazoa</taxon>
        <taxon>Ecdysozoa</taxon>
        <taxon>Arthropoda</taxon>
        <taxon>Hexapoda</taxon>
        <taxon>Insecta</taxon>
        <taxon>Pterygota</taxon>
        <taxon>Neoptera</taxon>
        <taxon>Paraneoptera</taxon>
        <taxon>Psocodea</taxon>
        <taxon>Troctomorpha</taxon>
        <taxon>Phthiraptera</taxon>
        <taxon>Anoplura</taxon>
        <taxon>Polyplacidae</taxon>
        <taxon>Polyplax</taxon>
    </lineage>
</organism>
<dbReference type="InterPro" id="IPR003097">
    <property type="entry name" value="CysJ-like_FAD-binding"/>
</dbReference>
<feature type="binding site" evidence="13">
    <location>
        <position position="459"/>
    </location>
    <ligand>
        <name>NADP(+)</name>
        <dbReference type="ChEBI" id="CHEBI:58349"/>
    </ligand>
</feature>
<dbReference type="HAMAP" id="MF_03178">
    <property type="entry name" value="NDOR1"/>
    <property type="match status" value="1"/>
</dbReference>
<evidence type="ECO:0000256" key="13">
    <source>
        <dbReference type="HAMAP-Rule" id="MF_03178"/>
    </source>
</evidence>
<feature type="binding site" evidence="13">
    <location>
        <begin position="12"/>
        <end position="17"/>
    </location>
    <ligand>
        <name>FMN</name>
        <dbReference type="ChEBI" id="CHEBI:58210"/>
    </ligand>
</feature>
<feature type="domain" description="FAD-binding FR-type" evidence="15">
    <location>
        <begin position="202"/>
        <end position="446"/>
    </location>
</feature>
<comment type="function">
    <text evidence="13">NADPH-dependent reductase which is a central component of the cytosolic iron-sulfur (Fe-S) protein assembly (CIA) machinery. Transfers electrons from NADPH via its FAD and FMN prosthetic groups to the [2Fe-2S] cluster of the anamorsin/DRE2 homolog, another key component of the CIA machinery. In turn, this reduced cluster provides electrons for assembly of cytosolic iron-sulfur cluster proteins.</text>
</comment>
<dbReference type="SUPFAM" id="SSF52218">
    <property type="entry name" value="Flavoproteins"/>
    <property type="match status" value="1"/>
</dbReference>
<dbReference type="FunFam" id="3.40.50.80:FF:000032">
    <property type="entry name" value="NADPH-dependent diflavin oxidoreductase 1"/>
    <property type="match status" value="1"/>
</dbReference>
<evidence type="ECO:0000256" key="10">
    <source>
        <dbReference type="ARBA" id="ARBA00052174"/>
    </source>
</evidence>
<evidence type="ECO:0000259" key="14">
    <source>
        <dbReference type="PROSITE" id="PS50902"/>
    </source>
</evidence>
<comment type="subcellular location">
    <subcellularLocation>
        <location evidence="3 13">Cytoplasm</location>
    </subcellularLocation>
</comment>